<dbReference type="AlphaFoldDB" id="A0A0M9VQU1"/>
<dbReference type="PANTHER" id="PTHR13032:SF6">
    <property type="entry name" value="MITOCHONDRIAL IMPORT INNER MEMBRANE TRANSLOCASE SUBUNIT TIM21"/>
    <property type="match status" value="1"/>
</dbReference>
<organism evidence="9 10">
    <name type="scientific">Malassezia pachydermatis</name>
    <dbReference type="NCBI Taxonomy" id="77020"/>
    <lineage>
        <taxon>Eukaryota</taxon>
        <taxon>Fungi</taxon>
        <taxon>Dikarya</taxon>
        <taxon>Basidiomycota</taxon>
        <taxon>Ustilaginomycotina</taxon>
        <taxon>Malasseziomycetes</taxon>
        <taxon>Malasseziales</taxon>
        <taxon>Malasseziaceae</taxon>
        <taxon>Malassezia</taxon>
    </lineage>
</organism>
<dbReference type="Pfam" id="PF08294">
    <property type="entry name" value="TIM21"/>
    <property type="match status" value="1"/>
</dbReference>
<keyword evidence="7 8" id="KW-0472">Membrane</keyword>
<evidence type="ECO:0000256" key="8">
    <source>
        <dbReference type="RuleBase" id="RU367142"/>
    </source>
</evidence>
<evidence type="ECO:0000256" key="4">
    <source>
        <dbReference type="ARBA" id="ARBA00022946"/>
    </source>
</evidence>
<keyword evidence="8" id="KW-0653">Protein transport</keyword>
<keyword evidence="3 8" id="KW-0812">Transmembrane</keyword>
<keyword evidence="10" id="KW-1185">Reference proteome</keyword>
<comment type="caution">
    <text evidence="9">The sequence shown here is derived from an EMBL/GenBank/DDBJ whole genome shotgun (WGS) entry which is preliminary data.</text>
</comment>
<dbReference type="Proteomes" id="UP000037751">
    <property type="component" value="Unassembled WGS sequence"/>
</dbReference>
<keyword evidence="4" id="KW-0809">Transit peptide</keyword>
<evidence type="ECO:0000313" key="10">
    <source>
        <dbReference type="Proteomes" id="UP000037751"/>
    </source>
</evidence>
<comment type="subunit">
    <text evidence="8">Component of the TIM23 complex.</text>
</comment>
<evidence type="ECO:0000256" key="1">
    <source>
        <dbReference type="ARBA" id="ARBA00004304"/>
    </source>
</evidence>
<gene>
    <name evidence="9" type="ORF">Malapachy_3062</name>
</gene>
<protein>
    <recommendedName>
        <fullName evidence="8">Mitochondrial import inner membrane translocase subunit Tim21</fullName>
    </recommendedName>
</protein>
<dbReference type="PANTHER" id="PTHR13032">
    <property type="entry name" value="MITOCHONDRIAL IMPORT INNER MEMBRANE TRANSLOCASE SUBUNIT TIM21"/>
    <property type="match status" value="1"/>
</dbReference>
<dbReference type="RefSeq" id="XP_017993505.1">
    <property type="nucleotide sequence ID" value="XM_018137541.1"/>
</dbReference>
<dbReference type="GO" id="GO:0005744">
    <property type="term" value="C:TIM23 mitochondrial import inner membrane translocase complex"/>
    <property type="evidence" value="ECO:0007669"/>
    <property type="project" value="UniProtKB-UniRule"/>
</dbReference>
<keyword evidence="8" id="KW-0813">Transport</keyword>
<comment type="similarity">
    <text evidence="2 8">Belongs to the TIM21 family.</text>
</comment>
<keyword evidence="5 8" id="KW-1133">Transmembrane helix</keyword>
<keyword evidence="8" id="KW-0811">Translocation</keyword>
<evidence type="ECO:0000256" key="2">
    <source>
        <dbReference type="ARBA" id="ARBA00010867"/>
    </source>
</evidence>
<dbReference type="VEuPathDB" id="FungiDB:Malapachy_3062"/>
<evidence type="ECO:0000313" key="9">
    <source>
        <dbReference type="EMBL" id="KOS15873.1"/>
    </source>
</evidence>
<evidence type="ECO:0000256" key="5">
    <source>
        <dbReference type="ARBA" id="ARBA00022989"/>
    </source>
</evidence>
<evidence type="ECO:0000256" key="3">
    <source>
        <dbReference type="ARBA" id="ARBA00022692"/>
    </source>
</evidence>
<keyword evidence="8" id="KW-0999">Mitochondrion inner membrane</keyword>
<dbReference type="InterPro" id="IPR013261">
    <property type="entry name" value="Tim21"/>
</dbReference>
<feature type="transmembrane region" description="Helical" evidence="8">
    <location>
        <begin position="120"/>
        <end position="138"/>
    </location>
</feature>
<proteinExistence type="inferred from homology"/>
<dbReference type="GO" id="GO:0030150">
    <property type="term" value="P:protein import into mitochondrial matrix"/>
    <property type="evidence" value="ECO:0007669"/>
    <property type="project" value="UniProtKB-UniRule"/>
</dbReference>
<sequence length="377" mass="42615">MWVQHSVTRLGLASHARPYYLPLIRVAYNTRSFATEPSHKGDEQKLTKEQEELLRLLREGQIKVQAKSMERPLGLAGAALSQGSTGGSRRIDKWIGQGKKWQDLSGGQKVARATVNTSRLFVIGTGALLTIVIGYALSTELFARNSPTVIYSEACKLIQKSDKIHAYLLEPYRFQTSLTEFRSDYSPLNPPSHPHRPSQTVHSMRYLDPRTGEDKMMLHFYVEARDKDQPLGYWQYARSSVISGAQWLKVKAIEGYDAAQAWWHEQAEDTSAKPVPVLPPKPASEPWWITRKLRGFVHNVHEVVGNTSDAVGMSSLDLAGLRTVPGTWTEGEVHVELVKDGNGTYQYKHFYVDIPNSHSPLRRRVRLDPRHGEVPQR</sequence>
<evidence type="ECO:0000256" key="7">
    <source>
        <dbReference type="ARBA" id="ARBA00023136"/>
    </source>
</evidence>
<evidence type="ECO:0000256" key="6">
    <source>
        <dbReference type="ARBA" id="ARBA00023128"/>
    </source>
</evidence>
<comment type="subcellular location">
    <subcellularLocation>
        <location evidence="8">Mitochondrion inner membrane</location>
        <topology evidence="8">Single-pass membrane protein</topology>
    </subcellularLocation>
    <subcellularLocation>
        <location evidence="1">Mitochondrion membrane</location>
        <topology evidence="1">Single-pass membrane protein</topology>
    </subcellularLocation>
</comment>
<dbReference type="OrthoDB" id="436405at2759"/>
<dbReference type="EMBL" id="LGAV01000001">
    <property type="protein sequence ID" value="KOS15873.1"/>
    <property type="molecule type" value="Genomic_DNA"/>
</dbReference>
<dbReference type="GeneID" id="28729417"/>
<reference evidence="9 10" key="1">
    <citation type="submission" date="2015-07" db="EMBL/GenBank/DDBJ databases">
        <title>Draft Genome Sequence of Malassezia furfur CBS1878 and Malassezia pachydermatis CBS1879.</title>
        <authorList>
            <person name="Triana S."/>
            <person name="Ohm R."/>
            <person name="Gonzalez A."/>
            <person name="DeCock H."/>
            <person name="Restrepo S."/>
            <person name="Celis A."/>
        </authorList>
    </citation>
    <scope>NUCLEOTIDE SEQUENCE [LARGE SCALE GENOMIC DNA]</scope>
    <source>
        <strain evidence="9 10">CBS 1879</strain>
    </source>
</reference>
<name>A0A0M9VQU1_9BASI</name>
<comment type="function">
    <text evidence="8">Essential component of the TIM23 complex, a complex that mediates the translocation of transit peptide-containing proteins across the mitochondrial inner membrane.</text>
</comment>
<accession>A0A0M9VQU1</accession>
<keyword evidence="6 8" id="KW-0496">Mitochondrion</keyword>